<proteinExistence type="predicted"/>
<dbReference type="KEGG" id="apln:112905937"/>
<organism evidence="2 3">
    <name type="scientific">Agrilus planipennis</name>
    <name type="common">Emerald ash borer</name>
    <name type="synonym">Agrilus marcopoli</name>
    <dbReference type="NCBI Taxonomy" id="224129"/>
    <lineage>
        <taxon>Eukaryota</taxon>
        <taxon>Metazoa</taxon>
        <taxon>Ecdysozoa</taxon>
        <taxon>Arthropoda</taxon>
        <taxon>Hexapoda</taxon>
        <taxon>Insecta</taxon>
        <taxon>Pterygota</taxon>
        <taxon>Neoptera</taxon>
        <taxon>Endopterygota</taxon>
        <taxon>Coleoptera</taxon>
        <taxon>Polyphaga</taxon>
        <taxon>Elateriformia</taxon>
        <taxon>Buprestoidea</taxon>
        <taxon>Buprestidae</taxon>
        <taxon>Agrilinae</taxon>
        <taxon>Agrilus</taxon>
    </lineage>
</organism>
<evidence type="ECO:0000313" key="2">
    <source>
        <dbReference type="Proteomes" id="UP000192223"/>
    </source>
</evidence>
<feature type="signal peptide" evidence="1">
    <location>
        <begin position="1"/>
        <end position="19"/>
    </location>
</feature>
<dbReference type="InterPro" id="IPR012674">
    <property type="entry name" value="Calycin"/>
</dbReference>
<dbReference type="RefSeq" id="XP_025835166.1">
    <property type="nucleotide sequence ID" value="XM_025979381.1"/>
</dbReference>
<reference evidence="3" key="1">
    <citation type="submission" date="2025-08" db="UniProtKB">
        <authorList>
            <consortium name="RefSeq"/>
        </authorList>
    </citation>
    <scope>IDENTIFICATION</scope>
    <source>
        <tissue evidence="3">Entire body</tissue>
    </source>
</reference>
<name>A0A7F5RGP9_AGRPL</name>
<dbReference type="AlphaFoldDB" id="A0A7F5RGP9"/>
<dbReference type="Gene3D" id="2.40.128.20">
    <property type="match status" value="1"/>
</dbReference>
<evidence type="ECO:0000313" key="3">
    <source>
        <dbReference type="RefSeq" id="XP_025835166.1"/>
    </source>
</evidence>
<sequence length="192" mass="22065">MFKQLFAIVFLALISSSYSQYVSRGQCEDRKIKPVEQFPLIAVYGGDQVYRRWFTVITSNISAACQEISFRRRTSSVDESQFTLTQKSLGKQELEGVVSLGNYNGEKVINVQFNNTEGVTQFRILGFVNTYYTIDYNCVNLNSASRRELLYVRSRTRAYSDAIGEEIDQIIKNNGLTDIKLIYPNQEFMSCY</sequence>
<keyword evidence="1" id="KW-0732">Signal</keyword>
<accession>A0A7F5RGP9</accession>
<protein>
    <submittedName>
        <fullName evidence="3">Uncharacterized protein LOC112905937</fullName>
    </submittedName>
</protein>
<dbReference type="InParanoid" id="A0A7F5RGP9"/>
<dbReference type="Proteomes" id="UP000192223">
    <property type="component" value="Unplaced"/>
</dbReference>
<feature type="chain" id="PRO_5028995278" evidence="1">
    <location>
        <begin position="20"/>
        <end position="192"/>
    </location>
</feature>
<dbReference type="GeneID" id="112905937"/>
<keyword evidence="2" id="KW-1185">Reference proteome</keyword>
<dbReference type="SUPFAM" id="SSF50814">
    <property type="entry name" value="Lipocalins"/>
    <property type="match status" value="1"/>
</dbReference>
<gene>
    <name evidence="3" type="primary">LOC112905937</name>
</gene>
<evidence type="ECO:0000256" key="1">
    <source>
        <dbReference type="SAM" id="SignalP"/>
    </source>
</evidence>